<dbReference type="GeneID" id="14874608"/>
<name>F4PP65_CACFS</name>
<feature type="chain" id="PRO_5003319451" evidence="2">
    <location>
        <begin position="24"/>
        <end position="998"/>
    </location>
</feature>
<dbReference type="Pfam" id="PF01833">
    <property type="entry name" value="TIG"/>
    <property type="match status" value="2"/>
</dbReference>
<dbReference type="InterPro" id="IPR002909">
    <property type="entry name" value="IPT_dom"/>
</dbReference>
<keyword evidence="1" id="KW-0812">Transmembrane</keyword>
<dbReference type="SUPFAM" id="SSF52047">
    <property type="entry name" value="RNI-like"/>
    <property type="match status" value="1"/>
</dbReference>
<dbReference type="Gene3D" id="2.60.40.10">
    <property type="entry name" value="Immunoglobulins"/>
    <property type="match status" value="1"/>
</dbReference>
<evidence type="ECO:0000313" key="5">
    <source>
        <dbReference type="Proteomes" id="UP000007797"/>
    </source>
</evidence>
<keyword evidence="5" id="KW-1185">Reference proteome</keyword>
<dbReference type="Proteomes" id="UP000007797">
    <property type="component" value="Unassembled WGS sequence"/>
</dbReference>
<dbReference type="KEGG" id="dfa:DFA_04296"/>
<sequence length="998" mass="107635">MRPTIVFALCVLALFLCIPTTNADLTSSVSKLYGFTWGSTSTFCGQYGFIGKRQLRSSIICTNGKVTKLIIESKIDDAGNGACFKNESQAAIVANNNGWEVFGSTLKSITFYNSYLPNYFNDLYELSSLEEFVYDSITDSSKCTMNYDSDSDPFLPNAQTISIKGLQGSFPVFSANSYYVTVQQAPSVSLSTSFSSALANVFSPKLLSFDVTLTTAPSSPSVFNVATYFLGATKLLQFSLNIPGYNVNFASFFQPRTTLQTLNLYNVVPDVTTFPSTSQVAWGQLKSLVLQNMGLTGSVDPNLLDLSRFDVFIVKNNPLLTVTISNSFGTSSSITQLGVANTTIGAPLPANILSKGLVFLDTRGCKGLTNTLLPLVFLCMPPSYLVDDGANPSYLFNNDFSNYQGPNTPRNCLVQLNALAPDPFPSNISIFTLTGQNLAGDDFTVTMNNGFDAPMTLNCPVVDPASLICFNPAVLQGKGTLSLTVRIGANQTTVTRPFSFASPSITSVSAIPTLGGFITIRGYDLLAVSSYDNRKPMTITINGVECSNIVIRLAMNEFTCYYPAGIQSGVPISINVKGLYNDLSKSPNFNYYAPTVASSVAVQPNVASNLTITGQDFWNDTTVVTVTIGGNILCPVSSVDHTQLICAFPATPFSSGSKNIEVSVNGQSSQPNSLFGFVDTAICPESCNSQVCDVGVGFCNCENGSGPDCDTVLTPSTYVTSNATFPVLKIKSPLNNDTEFDAYLISVIENGAETFITSWNGTYANGTYTYVPSGGKDIRIEIHTNDQDSIAPIGGSIINYPANTHTYKVSYATSVPMKSLQFRFALDIFPLECNPPPSTHFAFPTGSNNQSLRWATFTKYDVEWFARFPMAVSINGDKDNGNLLTTQSVMDGLTTRLLVDVQTNALIESSRFQFDFSSIQSSTPYAPNITNCVPDSSFGNEPGSEPDNKWKVTVGVVVGVVGAAIVSVGSFFIIRQQLKLNKTKSLLDKKLRELTVNL</sequence>
<dbReference type="OMA" id="YPANTHT"/>
<keyword evidence="2" id="KW-0732">Signal</keyword>
<dbReference type="InterPro" id="IPR013783">
    <property type="entry name" value="Ig-like_fold"/>
</dbReference>
<evidence type="ECO:0000259" key="3">
    <source>
        <dbReference type="Pfam" id="PF01833"/>
    </source>
</evidence>
<dbReference type="Gene3D" id="3.80.10.10">
    <property type="entry name" value="Ribonuclease Inhibitor"/>
    <property type="match status" value="1"/>
</dbReference>
<proteinExistence type="predicted"/>
<dbReference type="InterPro" id="IPR032675">
    <property type="entry name" value="LRR_dom_sf"/>
</dbReference>
<feature type="signal peptide" evidence="2">
    <location>
        <begin position="1"/>
        <end position="23"/>
    </location>
</feature>
<dbReference type="InterPro" id="IPR014756">
    <property type="entry name" value="Ig_E-set"/>
</dbReference>
<evidence type="ECO:0000256" key="2">
    <source>
        <dbReference type="SAM" id="SignalP"/>
    </source>
</evidence>
<reference evidence="5" key="1">
    <citation type="journal article" date="2011" name="Genome Res.">
        <title>Phylogeny-wide analysis of social amoeba genomes highlights ancient origins for complex intercellular communication.</title>
        <authorList>
            <person name="Heidel A.J."/>
            <person name="Lawal H.M."/>
            <person name="Felder M."/>
            <person name="Schilde C."/>
            <person name="Helps N.R."/>
            <person name="Tunggal B."/>
            <person name="Rivero F."/>
            <person name="John U."/>
            <person name="Schleicher M."/>
            <person name="Eichinger L."/>
            <person name="Platzer M."/>
            <person name="Noegel A.A."/>
            <person name="Schaap P."/>
            <person name="Gloeckner G."/>
        </authorList>
    </citation>
    <scope>NUCLEOTIDE SEQUENCE [LARGE SCALE GENOMIC DNA]</scope>
    <source>
        <strain evidence="5">SH3</strain>
    </source>
</reference>
<dbReference type="AlphaFoldDB" id="F4PP65"/>
<organism evidence="4 5">
    <name type="scientific">Cavenderia fasciculata</name>
    <name type="common">Slime mold</name>
    <name type="synonym">Dictyostelium fasciculatum</name>
    <dbReference type="NCBI Taxonomy" id="261658"/>
    <lineage>
        <taxon>Eukaryota</taxon>
        <taxon>Amoebozoa</taxon>
        <taxon>Evosea</taxon>
        <taxon>Eumycetozoa</taxon>
        <taxon>Dictyostelia</taxon>
        <taxon>Acytosteliales</taxon>
        <taxon>Cavenderiaceae</taxon>
        <taxon>Cavenderia</taxon>
    </lineage>
</organism>
<accession>F4PP65</accession>
<feature type="domain" description="IPT/TIG" evidence="3">
    <location>
        <begin position="608"/>
        <end position="672"/>
    </location>
</feature>
<evidence type="ECO:0000256" key="1">
    <source>
        <dbReference type="SAM" id="Phobius"/>
    </source>
</evidence>
<feature type="transmembrane region" description="Helical" evidence="1">
    <location>
        <begin position="952"/>
        <end position="974"/>
    </location>
</feature>
<dbReference type="EMBL" id="GL883009">
    <property type="protein sequence ID" value="EGG22178.1"/>
    <property type="molecule type" value="Genomic_DNA"/>
</dbReference>
<dbReference type="OrthoDB" id="676979at2759"/>
<dbReference type="SUPFAM" id="SSF81296">
    <property type="entry name" value="E set domains"/>
    <property type="match status" value="2"/>
</dbReference>
<feature type="domain" description="IPT/TIG" evidence="3">
    <location>
        <begin position="503"/>
        <end position="591"/>
    </location>
</feature>
<protein>
    <submittedName>
        <fullName evidence="4">IPT/TIG domain-containing protein</fullName>
    </submittedName>
</protein>
<evidence type="ECO:0000313" key="4">
    <source>
        <dbReference type="EMBL" id="EGG22178.1"/>
    </source>
</evidence>
<keyword evidence="1" id="KW-0472">Membrane</keyword>
<gene>
    <name evidence="4" type="ORF">DFA_04296</name>
</gene>
<keyword evidence="1" id="KW-1133">Transmembrane helix</keyword>
<dbReference type="RefSeq" id="XP_004360029.1">
    <property type="nucleotide sequence ID" value="XM_004359972.1"/>
</dbReference>
<dbReference type="CDD" id="cd00603">
    <property type="entry name" value="IPT_PCSR"/>
    <property type="match status" value="2"/>
</dbReference>